<gene>
    <name evidence="1" type="ORF">K7432_016218</name>
</gene>
<accession>A0ABR2VM58</accession>
<dbReference type="Gene3D" id="3.40.50.720">
    <property type="entry name" value="NAD(P)-binding Rossmann-like Domain"/>
    <property type="match status" value="1"/>
</dbReference>
<dbReference type="Proteomes" id="UP001479436">
    <property type="component" value="Unassembled WGS sequence"/>
</dbReference>
<name>A0ABR2VM58_9FUNG</name>
<proteinExistence type="predicted"/>
<organism evidence="1 2">
    <name type="scientific">Basidiobolus ranarum</name>
    <dbReference type="NCBI Taxonomy" id="34480"/>
    <lineage>
        <taxon>Eukaryota</taxon>
        <taxon>Fungi</taxon>
        <taxon>Fungi incertae sedis</taxon>
        <taxon>Zoopagomycota</taxon>
        <taxon>Entomophthoromycotina</taxon>
        <taxon>Basidiobolomycetes</taxon>
        <taxon>Basidiobolales</taxon>
        <taxon>Basidiobolaceae</taxon>
        <taxon>Basidiobolus</taxon>
    </lineage>
</organism>
<keyword evidence="2" id="KW-1185">Reference proteome</keyword>
<evidence type="ECO:0000313" key="2">
    <source>
        <dbReference type="Proteomes" id="UP001479436"/>
    </source>
</evidence>
<evidence type="ECO:0000313" key="1">
    <source>
        <dbReference type="EMBL" id="KAK9679601.1"/>
    </source>
</evidence>
<reference evidence="1 2" key="1">
    <citation type="submission" date="2023-04" db="EMBL/GenBank/DDBJ databases">
        <title>Genome of Basidiobolus ranarum AG-B5.</title>
        <authorList>
            <person name="Stajich J.E."/>
            <person name="Carter-House D."/>
            <person name="Gryganskyi A."/>
        </authorList>
    </citation>
    <scope>NUCLEOTIDE SEQUENCE [LARGE SCALE GENOMIC DNA]</scope>
    <source>
        <strain evidence="1 2">AG-B5</strain>
    </source>
</reference>
<dbReference type="EMBL" id="JASJQH010009429">
    <property type="protein sequence ID" value="KAK9679601.1"/>
    <property type="molecule type" value="Genomic_DNA"/>
</dbReference>
<protein>
    <submittedName>
        <fullName evidence="1">Uncharacterized protein</fullName>
    </submittedName>
</protein>
<sequence length="96" mass="10979">MVPLQEWWSNLQQLAQADEDLRIADPIFTLLPYLEKMASSPSDSVDIRLETKITCERSPTLASDCPIIDESLISRYLAYWKQIGFLNDVNLLPIPL</sequence>
<comment type="caution">
    <text evidence="1">The sequence shown here is derived from an EMBL/GenBank/DDBJ whole genome shotgun (WGS) entry which is preliminary data.</text>
</comment>